<dbReference type="OrthoDB" id="106641at2157"/>
<dbReference type="EMBL" id="LHQS01000003">
    <property type="protein sequence ID" value="RXE55560.1"/>
    <property type="molecule type" value="Genomic_DNA"/>
</dbReference>
<protein>
    <submittedName>
        <fullName evidence="2">Uncharacterized protein</fullName>
    </submittedName>
</protein>
<proteinExistence type="predicted"/>
<keyword evidence="1" id="KW-0812">Transmembrane</keyword>
<feature type="transmembrane region" description="Helical" evidence="1">
    <location>
        <begin position="115"/>
        <end position="134"/>
    </location>
</feature>
<gene>
    <name evidence="2" type="ORF">ABH15_11665</name>
</gene>
<organism evidence="2 3">
    <name type="scientific">Methanoculleus taiwanensis</name>
    <dbReference type="NCBI Taxonomy" id="1550565"/>
    <lineage>
        <taxon>Archaea</taxon>
        <taxon>Methanobacteriati</taxon>
        <taxon>Methanobacteriota</taxon>
        <taxon>Stenosarchaea group</taxon>
        <taxon>Methanomicrobia</taxon>
        <taxon>Methanomicrobiales</taxon>
        <taxon>Methanomicrobiaceae</taxon>
        <taxon>Methanoculleus</taxon>
    </lineage>
</organism>
<sequence>MVIFAYLRSLPGLGISPGINPDIRYLSPLYLPLTGLGLYALKLIDFTERDIITSLKTLGALAVTVLPLAYVIQQYLWPSSLATQLTFLMWLSYSFLAVAAITYLLALSKRLKTEYVAYALPIPLLFSLVWESVVDFRFATVGWEGYHFWIPLVQYVWYMQYHIFPF</sequence>
<accession>A0A498H0L2</accession>
<evidence type="ECO:0000313" key="3">
    <source>
        <dbReference type="Proteomes" id="UP000290932"/>
    </source>
</evidence>
<keyword evidence="1" id="KW-0472">Membrane</keyword>
<name>A0A498H0L2_9EURY</name>
<feature type="transmembrane region" description="Helical" evidence="1">
    <location>
        <begin position="58"/>
        <end position="76"/>
    </location>
</feature>
<feature type="transmembrane region" description="Helical" evidence="1">
    <location>
        <begin position="88"/>
        <end position="108"/>
    </location>
</feature>
<reference evidence="2 3" key="1">
    <citation type="journal article" date="2015" name="Int. J. Syst. Evol. Microbiol.">
        <title>Methanoculleus taiwanensis sp. nov., a methanogen isolated from deep marine sediment at the deformation front area near Taiwan.</title>
        <authorList>
            <person name="Weng C.Y."/>
            <person name="Chen S.C."/>
            <person name="Lai M.C."/>
            <person name="Wu S.Y."/>
            <person name="Lin S."/>
            <person name="Yang T.F."/>
            <person name="Chen P.C."/>
        </authorList>
    </citation>
    <scope>NUCLEOTIDE SEQUENCE [LARGE SCALE GENOMIC DNA]</scope>
    <source>
        <strain evidence="2 3">CYW4</strain>
    </source>
</reference>
<evidence type="ECO:0000256" key="1">
    <source>
        <dbReference type="SAM" id="Phobius"/>
    </source>
</evidence>
<evidence type="ECO:0000313" key="2">
    <source>
        <dbReference type="EMBL" id="RXE55560.1"/>
    </source>
</evidence>
<keyword evidence="1" id="KW-1133">Transmembrane helix</keyword>
<comment type="caution">
    <text evidence="2">The sequence shown here is derived from an EMBL/GenBank/DDBJ whole genome shotgun (WGS) entry which is preliminary data.</text>
</comment>
<dbReference type="AlphaFoldDB" id="A0A498H0L2"/>
<dbReference type="Proteomes" id="UP000290932">
    <property type="component" value="Unassembled WGS sequence"/>
</dbReference>
<keyword evidence="3" id="KW-1185">Reference proteome</keyword>